<dbReference type="Proteomes" id="UP000604825">
    <property type="component" value="Unassembled WGS sequence"/>
</dbReference>
<comment type="caution">
    <text evidence="1">The sequence shown here is derived from an EMBL/GenBank/DDBJ whole genome shotgun (WGS) entry which is preliminary data.</text>
</comment>
<proteinExistence type="predicted"/>
<dbReference type="EMBL" id="CAJGYO010000012">
    <property type="protein sequence ID" value="CAD6263770.1"/>
    <property type="molecule type" value="Genomic_DNA"/>
</dbReference>
<gene>
    <name evidence="1" type="ORF">NCGR_LOCUS47075</name>
</gene>
<protein>
    <submittedName>
        <fullName evidence="1">Uncharacterized protein</fullName>
    </submittedName>
</protein>
<name>A0A811QZH4_9POAL</name>
<evidence type="ECO:0000313" key="2">
    <source>
        <dbReference type="Proteomes" id="UP000604825"/>
    </source>
</evidence>
<sequence length="188" mass="20077">MGQVRPHDRQHVRAPTQVGRAGVTAALRWIRQAIASELPSGCLPPRTLPQQVQTCGCASTAAGHLDADGNEKHGASDRCWGVPGAGVVQRRYHDMSTSHGLGPVAAAAAGVSIRPQKIFLPEMENLKFFYTTSLRRTASCHLSSVYCCTRSSVAELSANVAGKAVVPLVLGALRESRVRDNVLEVNVK</sequence>
<dbReference type="AlphaFoldDB" id="A0A811QZH4"/>
<keyword evidence="2" id="KW-1185">Reference proteome</keyword>
<accession>A0A811QZH4</accession>
<organism evidence="1 2">
    <name type="scientific">Miscanthus lutarioriparius</name>
    <dbReference type="NCBI Taxonomy" id="422564"/>
    <lineage>
        <taxon>Eukaryota</taxon>
        <taxon>Viridiplantae</taxon>
        <taxon>Streptophyta</taxon>
        <taxon>Embryophyta</taxon>
        <taxon>Tracheophyta</taxon>
        <taxon>Spermatophyta</taxon>
        <taxon>Magnoliopsida</taxon>
        <taxon>Liliopsida</taxon>
        <taxon>Poales</taxon>
        <taxon>Poaceae</taxon>
        <taxon>PACMAD clade</taxon>
        <taxon>Panicoideae</taxon>
        <taxon>Andropogonodae</taxon>
        <taxon>Andropogoneae</taxon>
        <taxon>Saccharinae</taxon>
        <taxon>Miscanthus</taxon>
    </lineage>
</organism>
<reference evidence="1" key="1">
    <citation type="submission" date="2020-10" db="EMBL/GenBank/DDBJ databases">
        <authorList>
            <person name="Han B."/>
            <person name="Lu T."/>
            <person name="Zhao Q."/>
            <person name="Huang X."/>
            <person name="Zhao Y."/>
        </authorList>
    </citation>
    <scope>NUCLEOTIDE SEQUENCE</scope>
</reference>
<evidence type="ECO:0000313" key="1">
    <source>
        <dbReference type="EMBL" id="CAD6263770.1"/>
    </source>
</evidence>